<dbReference type="InterPro" id="IPR014710">
    <property type="entry name" value="RmlC-like_jellyroll"/>
</dbReference>
<feature type="domain" description="Cupin type-2" evidence="1">
    <location>
        <begin position="34"/>
        <end position="104"/>
    </location>
</feature>
<gene>
    <name evidence="2" type="ORF">N803_14595</name>
</gene>
<evidence type="ECO:0000313" key="2">
    <source>
        <dbReference type="EMBL" id="KGN37093.1"/>
    </source>
</evidence>
<proteinExistence type="predicted"/>
<dbReference type="RefSeq" id="WP_052112180.1">
    <property type="nucleotide sequence ID" value="NZ_AVPK01000006.1"/>
</dbReference>
<evidence type="ECO:0000313" key="3">
    <source>
        <dbReference type="Proteomes" id="UP000030011"/>
    </source>
</evidence>
<dbReference type="EMBL" id="AVPK01000006">
    <property type="protein sequence ID" value="KGN37093.1"/>
    <property type="molecule type" value="Genomic_DNA"/>
</dbReference>
<dbReference type="AlphaFoldDB" id="A0A0A0JJ36"/>
<reference evidence="2 3" key="1">
    <citation type="submission" date="2013-08" db="EMBL/GenBank/DDBJ databases">
        <title>The genome sequence of Knoellia subterranea.</title>
        <authorList>
            <person name="Zhu W."/>
            <person name="Wang G."/>
        </authorList>
    </citation>
    <scope>NUCLEOTIDE SEQUENCE [LARGE SCALE GENOMIC DNA]</scope>
    <source>
        <strain evidence="2 3">KCTC 19937</strain>
    </source>
</reference>
<dbReference type="PANTHER" id="PTHR36440:SF1">
    <property type="entry name" value="PUTATIVE (AFU_ORTHOLOGUE AFUA_8G07350)-RELATED"/>
    <property type="match status" value="1"/>
</dbReference>
<protein>
    <submittedName>
        <fullName evidence="2">Cupin</fullName>
    </submittedName>
</protein>
<name>A0A0A0JJ36_9MICO</name>
<keyword evidence="3" id="KW-1185">Reference proteome</keyword>
<comment type="caution">
    <text evidence="2">The sequence shown here is derived from an EMBL/GenBank/DDBJ whole genome shotgun (WGS) entry which is preliminary data.</text>
</comment>
<dbReference type="eggNOG" id="COG0662">
    <property type="taxonomic scope" value="Bacteria"/>
</dbReference>
<evidence type="ECO:0000259" key="1">
    <source>
        <dbReference type="Pfam" id="PF07883"/>
    </source>
</evidence>
<dbReference type="OrthoDB" id="9806359at2"/>
<dbReference type="InterPro" id="IPR013096">
    <property type="entry name" value="Cupin_2"/>
</dbReference>
<dbReference type="SUPFAM" id="SSF51182">
    <property type="entry name" value="RmlC-like cupins"/>
    <property type="match status" value="1"/>
</dbReference>
<organism evidence="2 3">
    <name type="scientific">Knoellia subterranea KCTC 19937</name>
    <dbReference type="NCBI Taxonomy" id="1385521"/>
    <lineage>
        <taxon>Bacteria</taxon>
        <taxon>Bacillati</taxon>
        <taxon>Actinomycetota</taxon>
        <taxon>Actinomycetes</taxon>
        <taxon>Micrococcales</taxon>
        <taxon>Intrasporangiaceae</taxon>
        <taxon>Knoellia</taxon>
    </lineage>
</organism>
<dbReference type="Proteomes" id="UP000030011">
    <property type="component" value="Unassembled WGS sequence"/>
</dbReference>
<dbReference type="InterPro" id="IPR011051">
    <property type="entry name" value="RmlC_Cupin_sf"/>
</dbReference>
<dbReference type="Gene3D" id="2.60.120.10">
    <property type="entry name" value="Jelly Rolls"/>
    <property type="match status" value="1"/>
</dbReference>
<dbReference type="STRING" id="1385521.N803_14595"/>
<sequence length="151" mass="15730">MTSLRVVAAGHVASDPLTVLLRSLDCGGDLGVVEMAMDAGEAGPPLHVHPTHGEGFFVLAGELSFQLGEEVVTGGPGTWAFAPRDTPHTLANHGTEPGRLLCVFAPGGFERRFERMLTDASGDGVDLPPSEAELATRLLGPPLTPPATRGR</sequence>
<dbReference type="Pfam" id="PF07883">
    <property type="entry name" value="Cupin_2"/>
    <property type="match status" value="1"/>
</dbReference>
<dbReference type="PANTHER" id="PTHR36440">
    <property type="entry name" value="PUTATIVE (AFU_ORTHOLOGUE AFUA_8G07350)-RELATED"/>
    <property type="match status" value="1"/>
</dbReference>
<accession>A0A0A0JJ36</accession>
<dbReference type="InterPro" id="IPR053146">
    <property type="entry name" value="QDO-like"/>
</dbReference>